<protein>
    <recommendedName>
        <fullName evidence="1">FAS1-like dehydratase domain-containing protein</fullName>
    </recommendedName>
</protein>
<sequence>MFDKDKIGHSFPAFSLTIERTKIHELALAIGDENPIYHDLAAARSAGYTDLPLPPTTPTIFTFWGNTQIWEQLTSVGINVMRVLHGEEEYEYVAPIAANDTLTGITTIVDGKSRRGKDGSSMDILTTETRYTNQHDQHVLSARTMFIVREAAAQGV</sequence>
<dbReference type="PIRSF" id="PIRSF018072">
    <property type="entry name" value="UCP018072"/>
    <property type="match status" value="1"/>
</dbReference>
<dbReference type="RefSeq" id="WP_151755635.1">
    <property type="nucleotide sequence ID" value="NZ_BKZW01000001.1"/>
</dbReference>
<evidence type="ECO:0000259" key="1">
    <source>
        <dbReference type="Pfam" id="PF13452"/>
    </source>
</evidence>
<dbReference type="InterPro" id="IPR016709">
    <property type="entry name" value="HadA-like"/>
</dbReference>
<dbReference type="InterPro" id="IPR039569">
    <property type="entry name" value="FAS1-like_DH_region"/>
</dbReference>
<gene>
    <name evidence="2" type="ORF">KDW_18200</name>
</gene>
<dbReference type="Pfam" id="PF13452">
    <property type="entry name" value="FAS1_DH_region"/>
    <property type="match status" value="1"/>
</dbReference>
<dbReference type="EMBL" id="BKZW01000001">
    <property type="protein sequence ID" value="GER87658.1"/>
    <property type="molecule type" value="Genomic_DNA"/>
</dbReference>
<dbReference type="CDD" id="cd03441">
    <property type="entry name" value="R_hydratase_like"/>
    <property type="match status" value="1"/>
</dbReference>
<feature type="domain" description="FAS1-like dehydratase" evidence="1">
    <location>
        <begin position="7"/>
        <end position="140"/>
    </location>
</feature>
<evidence type="ECO:0000313" key="3">
    <source>
        <dbReference type="Proteomes" id="UP000326912"/>
    </source>
</evidence>
<organism evidence="2 3">
    <name type="scientific">Dictyobacter vulcani</name>
    <dbReference type="NCBI Taxonomy" id="2607529"/>
    <lineage>
        <taxon>Bacteria</taxon>
        <taxon>Bacillati</taxon>
        <taxon>Chloroflexota</taxon>
        <taxon>Ktedonobacteria</taxon>
        <taxon>Ktedonobacterales</taxon>
        <taxon>Dictyobacteraceae</taxon>
        <taxon>Dictyobacter</taxon>
    </lineage>
</organism>
<dbReference type="Gene3D" id="3.10.129.10">
    <property type="entry name" value="Hotdog Thioesterase"/>
    <property type="match status" value="1"/>
</dbReference>
<comment type="caution">
    <text evidence="2">The sequence shown here is derived from an EMBL/GenBank/DDBJ whole genome shotgun (WGS) entry which is preliminary data.</text>
</comment>
<evidence type="ECO:0000313" key="2">
    <source>
        <dbReference type="EMBL" id="GER87658.1"/>
    </source>
</evidence>
<accession>A0A5J4KEG7</accession>
<dbReference type="SUPFAM" id="SSF54637">
    <property type="entry name" value="Thioesterase/thiol ester dehydrase-isomerase"/>
    <property type="match status" value="1"/>
</dbReference>
<dbReference type="InterPro" id="IPR029069">
    <property type="entry name" value="HotDog_dom_sf"/>
</dbReference>
<name>A0A5J4KEG7_9CHLR</name>
<keyword evidence="3" id="KW-1185">Reference proteome</keyword>
<dbReference type="AlphaFoldDB" id="A0A5J4KEG7"/>
<proteinExistence type="predicted"/>
<dbReference type="Proteomes" id="UP000326912">
    <property type="component" value="Unassembled WGS sequence"/>
</dbReference>
<reference evidence="2 3" key="1">
    <citation type="submission" date="2019-10" db="EMBL/GenBank/DDBJ databases">
        <title>Dictyobacter vulcani sp. nov., within the class Ktedonobacteria, isolated from soil of volcanic Mt. Zao.</title>
        <authorList>
            <person name="Zheng Y."/>
            <person name="Wang C.M."/>
            <person name="Sakai Y."/>
            <person name="Abe K."/>
            <person name="Yokota A."/>
            <person name="Yabe S."/>
        </authorList>
    </citation>
    <scope>NUCLEOTIDE SEQUENCE [LARGE SCALE GENOMIC DNA]</scope>
    <source>
        <strain evidence="2 3">W12</strain>
    </source>
</reference>